<evidence type="ECO:0000256" key="1">
    <source>
        <dbReference type="SAM" id="Phobius"/>
    </source>
</evidence>
<gene>
    <name evidence="3" type="ORF">EII34_10780</name>
</gene>
<dbReference type="Pfam" id="PF04235">
    <property type="entry name" value="DUF418"/>
    <property type="match status" value="1"/>
</dbReference>
<accession>A0A3P1T4K4</accession>
<evidence type="ECO:0000313" key="4">
    <source>
        <dbReference type="Proteomes" id="UP000280819"/>
    </source>
</evidence>
<feature type="transmembrane region" description="Helical" evidence="1">
    <location>
        <begin position="338"/>
        <end position="361"/>
    </location>
</feature>
<organism evidence="3 4">
    <name type="scientific">Arachnia propionica</name>
    <dbReference type="NCBI Taxonomy" id="1750"/>
    <lineage>
        <taxon>Bacteria</taxon>
        <taxon>Bacillati</taxon>
        <taxon>Actinomycetota</taxon>
        <taxon>Actinomycetes</taxon>
        <taxon>Propionibacteriales</taxon>
        <taxon>Propionibacteriaceae</taxon>
        <taxon>Arachnia</taxon>
    </lineage>
</organism>
<dbReference type="InterPro" id="IPR052529">
    <property type="entry name" value="Bact_Transport_Assoc"/>
</dbReference>
<protein>
    <submittedName>
        <fullName evidence="3">DUF418 domain-containing protein</fullName>
    </submittedName>
</protein>
<proteinExistence type="predicted"/>
<reference evidence="3 4" key="1">
    <citation type="submission" date="2018-11" db="EMBL/GenBank/DDBJ databases">
        <title>Genomes From Bacteria Associated with the Canine Oral Cavity: a Test Case for Automated Genome-Based Taxonomic Assignment.</title>
        <authorList>
            <person name="Coil D.A."/>
            <person name="Jospin G."/>
            <person name="Darling A.E."/>
            <person name="Wallis C."/>
            <person name="Davis I.J."/>
            <person name="Harris S."/>
            <person name="Eisen J.A."/>
            <person name="Holcombe L.J."/>
            <person name="O'Flynn C."/>
        </authorList>
    </citation>
    <scope>NUCLEOTIDE SEQUENCE [LARGE SCALE GENOMIC DNA]</scope>
    <source>
        <strain evidence="3 4">OH887_COT-365</strain>
    </source>
</reference>
<feature type="transmembrane region" description="Helical" evidence="1">
    <location>
        <begin position="241"/>
        <end position="263"/>
    </location>
</feature>
<comment type="caution">
    <text evidence="3">The sequence shown here is derived from an EMBL/GenBank/DDBJ whole genome shotgun (WGS) entry which is preliminary data.</text>
</comment>
<dbReference type="InterPro" id="IPR007349">
    <property type="entry name" value="DUF418"/>
</dbReference>
<feature type="transmembrane region" description="Helical" evidence="1">
    <location>
        <begin position="145"/>
        <end position="167"/>
    </location>
</feature>
<evidence type="ECO:0000259" key="2">
    <source>
        <dbReference type="Pfam" id="PF04235"/>
    </source>
</evidence>
<evidence type="ECO:0000313" key="3">
    <source>
        <dbReference type="EMBL" id="RRD04309.1"/>
    </source>
</evidence>
<dbReference type="RefSeq" id="WP_124845164.1">
    <property type="nucleotide sequence ID" value="NZ_RQZG01000012.1"/>
</dbReference>
<dbReference type="OrthoDB" id="9807744at2"/>
<feature type="transmembrane region" description="Helical" evidence="1">
    <location>
        <begin position="59"/>
        <end position="82"/>
    </location>
</feature>
<dbReference type="AlphaFoldDB" id="A0A3P1T4K4"/>
<feature type="transmembrane region" description="Helical" evidence="1">
    <location>
        <begin position="98"/>
        <end position="115"/>
    </location>
</feature>
<keyword evidence="1" id="KW-1133">Transmembrane helix</keyword>
<feature type="transmembrane region" description="Helical" evidence="1">
    <location>
        <begin position="208"/>
        <end position="226"/>
    </location>
</feature>
<feature type="transmembrane region" description="Helical" evidence="1">
    <location>
        <begin position="275"/>
        <end position="294"/>
    </location>
</feature>
<name>A0A3P1T4K4_9ACTN</name>
<dbReference type="PANTHER" id="PTHR30590">
    <property type="entry name" value="INNER MEMBRANE PROTEIN"/>
    <property type="match status" value="1"/>
</dbReference>
<dbReference type="Proteomes" id="UP000280819">
    <property type="component" value="Unassembled WGS sequence"/>
</dbReference>
<keyword evidence="1" id="KW-0812">Transmembrane</keyword>
<feature type="transmembrane region" description="Helical" evidence="1">
    <location>
        <begin position="21"/>
        <end position="39"/>
    </location>
</feature>
<sequence>MQQTTSAAQERIRVLDVLRGIAILGTLASNIFVWVVLPGDEVLFAENVQMVTVDPLRAVLGQFSNGKFLALLTLMFGMGLLIQHDSARSRGRRWPQVYIWRAVLLFLDGVLHYVLVFQFDVLMSYSLTGMVVAHLLLTSPRTQRVVWIVATSIHLAIVVTYDFLTYFRKDVLEAMLGAEGEAERHIPATWWEGVVDRATNLLHNRMEALMILPMTFSTFLLGAYLLRRGLFRPEGARMRRWLMTVGALVFALDMFLVVAPVVTPLPFAPTLSHRYLLPVFVALGVAAAAAQFYLTREPGWVGRRLEDVGRMALSCYVGQNVVCMFLLSDWALNLDGRFPASFGAGTIVSCFLLVALILLVFAHLWRRLLGQGPLERLWAVSYRAAMRLTPGWGASRS</sequence>
<feature type="transmembrane region" description="Helical" evidence="1">
    <location>
        <begin position="121"/>
        <end position="138"/>
    </location>
</feature>
<feature type="transmembrane region" description="Helical" evidence="1">
    <location>
        <begin position="315"/>
        <end position="332"/>
    </location>
</feature>
<keyword evidence="1" id="KW-0472">Membrane</keyword>
<feature type="domain" description="DUF418" evidence="2">
    <location>
        <begin position="226"/>
        <end position="378"/>
    </location>
</feature>
<dbReference type="EMBL" id="RQZG01000012">
    <property type="protein sequence ID" value="RRD04309.1"/>
    <property type="molecule type" value="Genomic_DNA"/>
</dbReference>
<dbReference type="PANTHER" id="PTHR30590:SF2">
    <property type="entry name" value="INNER MEMBRANE PROTEIN"/>
    <property type="match status" value="1"/>
</dbReference>